<evidence type="ECO:0000256" key="1">
    <source>
        <dbReference type="SAM" id="MobiDB-lite"/>
    </source>
</evidence>
<organism evidence="2 3">
    <name type="scientific">Streptomyces nigrescens</name>
    <dbReference type="NCBI Taxonomy" id="1920"/>
    <lineage>
        <taxon>Bacteria</taxon>
        <taxon>Bacillati</taxon>
        <taxon>Actinomycetota</taxon>
        <taxon>Actinomycetes</taxon>
        <taxon>Kitasatosporales</taxon>
        <taxon>Streptomycetaceae</taxon>
        <taxon>Streptomyces</taxon>
    </lineage>
</organism>
<proteinExistence type="predicted"/>
<feature type="region of interest" description="Disordered" evidence="1">
    <location>
        <begin position="17"/>
        <end position="45"/>
    </location>
</feature>
<feature type="compositionally biased region" description="Low complexity" evidence="1">
    <location>
        <begin position="31"/>
        <end position="45"/>
    </location>
</feature>
<dbReference type="EMBL" id="BLIP01000002">
    <property type="protein sequence ID" value="GFE26126.1"/>
    <property type="molecule type" value="Genomic_DNA"/>
</dbReference>
<reference evidence="2 3" key="1">
    <citation type="submission" date="2019-12" db="EMBL/GenBank/DDBJ databases">
        <title>Whole genome shotgun sequence of Streptomyces libani subsp. libani NBRC 13452.</title>
        <authorList>
            <person name="Ichikawa N."/>
            <person name="Kimura A."/>
            <person name="Kitahashi Y."/>
            <person name="Komaki H."/>
            <person name="Tamura T."/>
        </authorList>
    </citation>
    <scope>NUCLEOTIDE SEQUENCE [LARGE SCALE GENOMIC DNA]</scope>
    <source>
        <strain evidence="2 3">NBRC 13452</strain>
    </source>
</reference>
<dbReference type="Proteomes" id="UP000429552">
    <property type="component" value="Unassembled WGS sequence"/>
</dbReference>
<accession>A0A640TVI8</accession>
<name>A0A640TVI8_STRNI</name>
<protein>
    <submittedName>
        <fullName evidence="2">Uncharacterized protein</fullName>
    </submittedName>
</protein>
<comment type="caution">
    <text evidence="2">The sequence shown here is derived from an EMBL/GenBank/DDBJ whole genome shotgun (WGS) entry which is preliminary data.</text>
</comment>
<evidence type="ECO:0000313" key="3">
    <source>
        <dbReference type="Proteomes" id="UP000429552"/>
    </source>
</evidence>
<dbReference type="AlphaFoldDB" id="A0A640TVI8"/>
<gene>
    <name evidence="2" type="ORF">Sliba_65790</name>
</gene>
<evidence type="ECO:0000313" key="2">
    <source>
        <dbReference type="EMBL" id="GFE26126.1"/>
    </source>
</evidence>
<sequence>MSAPSPVRRRGIVIGTEAPRGSRRKAVAMSTRTGRPARAPRPAAPRTAALTVLPTPLMSLTYSGQMIVGTMVAVAGAHFFAEREAARCD</sequence>